<sequence>MALRLRPPRLGRTPNWEIRGTHRGIAVERSAGSPDRRIAERRLREVEREIEAGEWSTPPAPRHEPTFADAVEGYVRAGRRRKYLLKLLDRFGDTPLSGITQAEIDRAAVELYPAVQPQTRNTCFYTPLSAVLRHAGVDRPIRRPKGAKGRVVTRFLTQPDAFAIIREADQIDARLGLLLRLLLYTGMRINEALRLRWEDIDLAGGTAYVGLTKTGEARTAKLRADLVAQLRAIRPETGAGRVFQFAYGGRLKDQFLRAKLAVCDVPMPPRGKKGQRRPRLDYRLAWVNFHTFRHTWATWMRMYGGADVQGLVATGNWSDPRSAARYAHVVPRDEWCRVDDLPGEPEG</sequence>
<evidence type="ECO:0000256" key="1">
    <source>
        <dbReference type="ARBA" id="ARBA00022908"/>
    </source>
</evidence>
<dbReference type="GO" id="GO:0006310">
    <property type="term" value="P:DNA recombination"/>
    <property type="evidence" value="ECO:0007669"/>
    <property type="project" value="UniProtKB-KW"/>
</dbReference>
<name>A0A327KRW0_9BRAD</name>
<keyword evidence="5" id="KW-1185">Reference proteome</keyword>
<dbReference type="EMBL" id="NPEU01000041">
    <property type="protein sequence ID" value="RAI40423.1"/>
    <property type="molecule type" value="Genomic_DNA"/>
</dbReference>
<dbReference type="PANTHER" id="PTHR30349:SF94">
    <property type="entry name" value="INTEGRASE_RECOMBINASE HI_1414-RELATED"/>
    <property type="match status" value="1"/>
</dbReference>
<dbReference type="InterPro" id="IPR013762">
    <property type="entry name" value="Integrase-like_cat_sf"/>
</dbReference>
<dbReference type="Proteomes" id="UP000248863">
    <property type="component" value="Unassembled WGS sequence"/>
</dbReference>
<evidence type="ECO:0000313" key="4">
    <source>
        <dbReference type="EMBL" id="RAI40423.1"/>
    </source>
</evidence>
<reference evidence="4 5" key="1">
    <citation type="submission" date="2017-07" db="EMBL/GenBank/DDBJ databases">
        <title>Draft Genome Sequences of Select Purple Nonsulfur Bacteria.</title>
        <authorList>
            <person name="Lasarre B."/>
            <person name="Mckinlay J.B."/>
        </authorList>
    </citation>
    <scope>NUCLEOTIDE SEQUENCE [LARGE SCALE GENOMIC DNA]</scope>
    <source>
        <strain evidence="4 5">DSM 11907</strain>
    </source>
</reference>
<dbReference type="InterPro" id="IPR011010">
    <property type="entry name" value="DNA_brk_join_enz"/>
</dbReference>
<dbReference type="SUPFAM" id="SSF56349">
    <property type="entry name" value="DNA breaking-rejoining enzymes"/>
    <property type="match status" value="1"/>
</dbReference>
<dbReference type="PROSITE" id="PS51898">
    <property type="entry name" value="TYR_RECOMBINASE"/>
    <property type="match status" value="1"/>
</dbReference>
<comment type="caution">
    <text evidence="4">The sequence shown here is derived from an EMBL/GenBank/DDBJ whole genome shotgun (WGS) entry which is preliminary data.</text>
</comment>
<organism evidence="4 5">
    <name type="scientific">Rhodoplanes elegans</name>
    <dbReference type="NCBI Taxonomy" id="29408"/>
    <lineage>
        <taxon>Bacteria</taxon>
        <taxon>Pseudomonadati</taxon>
        <taxon>Pseudomonadota</taxon>
        <taxon>Alphaproteobacteria</taxon>
        <taxon>Hyphomicrobiales</taxon>
        <taxon>Nitrobacteraceae</taxon>
        <taxon>Rhodoplanes</taxon>
    </lineage>
</organism>
<dbReference type="PANTHER" id="PTHR30349">
    <property type="entry name" value="PHAGE INTEGRASE-RELATED"/>
    <property type="match status" value="1"/>
</dbReference>
<dbReference type="InterPro" id="IPR050090">
    <property type="entry name" value="Tyrosine_recombinase_XerCD"/>
</dbReference>
<evidence type="ECO:0000259" key="3">
    <source>
        <dbReference type="PROSITE" id="PS51898"/>
    </source>
</evidence>
<dbReference type="RefSeq" id="WP_111356256.1">
    <property type="nucleotide sequence ID" value="NZ_NHSK01000074.1"/>
</dbReference>
<dbReference type="GO" id="GO:0015074">
    <property type="term" value="P:DNA integration"/>
    <property type="evidence" value="ECO:0007669"/>
    <property type="project" value="UniProtKB-KW"/>
</dbReference>
<keyword evidence="2" id="KW-0233">DNA recombination</keyword>
<dbReference type="Pfam" id="PF00589">
    <property type="entry name" value="Phage_integrase"/>
    <property type="match status" value="1"/>
</dbReference>
<keyword evidence="1" id="KW-0229">DNA integration</keyword>
<protein>
    <recommendedName>
        <fullName evidence="3">Tyr recombinase domain-containing protein</fullName>
    </recommendedName>
</protein>
<evidence type="ECO:0000256" key="2">
    <source>
        <dbReference type="ARBA" id="ARBA00023172"/>
    </source>
</evidence>
<dbReference type="Gene3D" id="1.10.443.10">
    <property type="entry name" value="Intergrase catalytic core"/>
    <property type="match status" value="1"/>
</dbReference>
<accession>A0A327KRW0</accession>
<evidence type="ECO:0000313" key="5">
    <source>
        <dbReference type="Proteomes" id="UP000248863"/>
    </source>
</evidence>
<proteinExistence type="predicted"/>
<dbReference type="OrthoDB" id="7615137at2"/>
<gene>
    <name evidence="4" type="ORF">CH338_06165</name>
</gene>
<dbReference type="InterPro" id="IPR002104">
    <property type="entry name" value="Integrase_catalytic"/>
</dbReference>
<feature type="domain" description="Tyr recombinase" evidence="3">
    <location>
        <begin position="151"/>
        <end position="340"/>
    </location>
</feature>
<dbReference type="GO" id="GO:0003677">
    <property type="term" value="F:DNA binding"/>
    <property type="evidence" value="ECO:0007669"/>
    <property type="project" value="InterPro"/>
</dbReference>
<dbReference type="AlphaFoldDB" id="A0A327KRW0"/>